<evidence type="ECO:0000313" key="3">
    <source>
        <dbReference type="Proteomes" id="UP000501130"/>
    </source>
</evidence>
<sequence>MKKKEFDVIVFGASSFVGQILVQYLWKRHGLNGEIKWAIAGRDADKLAVLKNRLGEQARELPTILANAGKETDLRNLCAKTRVVVSTVGPYALYGSDLVKVCAETGTDYCDLTGEVQWIARMIEAHEDTAKQSGARIVHCCGFDSIPSDLGVLFLQKAASVQYGEPCQQIRMRVRKLKGEFSGGTVASMINVTREVAADRSLAKKLANPYLISPARLAARQPNVSFAEFDPVAKSWLAPFVMAGINTRVVHRSNALQNYGYGKEFKYDEAMMTGNGFKGRMTAMGLASGMAGFLIGAALPPTRWVLEKFVVPKPGEGPSETSQQRGSYDLRFYGTTSKGNTLTAKVTGDMDPGYGSTGKMLGEAAVCLALDIQNHAGGFWTPASLMGEQLISRLQQHAGLTFELLQN</sequence>
<dbReference type="Proteomes" id="UP000501130">
    <property type="component" value="Chromosome"/>
</dbReference>
<keyword evidence="3" id="KW-1185">Reference proteome</keyword>
<feature type="domain" description="Saccharopine dehydrogenase NADP binding" evidence="1">
    <location>
        <begin position="8"/>
        <end position="137"/>
    </location>
</feature>
<gene>
    <name evidence="2" type="ORF">HKT17_08420</name>
</gene>
<accession>A0ABX6N6A3</accession>
<dbReference type="SUPFAM" id="SSF51735">
    <property type="entry name" value="NAD(P)-binding Rossmann-fold domains"/>
    <property type="match status" value="1"/>
</dbReference>
<reference evidence="2 3" key="1">
    <citation type="submission" date="2020-05" db="EMBL/GenBank/DDBJ databases">
        <title>Compete genome of Limnobacter sp. SAORIC-580.</title>
        <authorList>
            <person name="Song J."/>
            <person name="Cho J.-C."/>
        </authorList>
    </citation>
    <scope>NUCLEOTIDE SEQUENCE [LARGE SCALE GENOMIC DNA]</scope>
    <source>
        <strain evidence="2 3">SAORIC-580</strain>
    </source>
</reference>
<dbReference type="InterPro" id="IPR036291">
    <property type="entry name" value="NAD(P)-bd_dom_sf"/>
</dbReference>
<proteinExistence type="predicted"/>
<evidence type="ECO:0000259" key="1">
    <source>
        <dbReference type="Pfam" id="PF03435"/>
    </source>
</evidence>
<dbReference type="RefSeq" id="WP_171099271.1">
    <property type="nucleotide sequence ID" value="NZ_CP053084.1"/>
</dbReference>
<organism evidence="2 3">
    <name type="scientific">Limnobacter profundi</name>
    <dbReference type="NCBI Taxonomy" id="2732163"/>
    <lineage>
        <taxon>Bacteria</taxon>
        <taxon>Pseudomonadati</taxon>
        <taxon>Pseudomonadota</taxon>
        <taxon>Betaproteobacteria</taxon>
        <taxon>Burkholderiales</taxon>
        <taxon>Burkholderiaceae</taxon>
        <taxon>Limnobacter</taxon>
    </lineage>
</organism>
<dbReference type="Pfam" id="PF03435">
    <property type="entry name" value="Sacchrp_dh_NADP"/>
    <property type="match status" value="1"/>
</dbReference>
<dbReference type="PANTHER" id="PTHR12286">
    <property type="entry name" value="SACCHAROPINE DEHYDROGENASE-LIKE OXIDOREDUCTASE"/>
    <property type="match status" value="1"/>
</dbReference>
<dbReference type="InterPro" id="IPR005097">
    <property type="entry name" value="Sacchrp_dh_NADP-bd"/>
</dbReference>
<dbReference type="PANTHER" id="PTHR12286:SF5">
    <property type="entry name" value="SACCHAROPINE DEHYDROGENASE-LIKE OXIDOREDUCTASE"/>
    <property type="match status" value="1"/>
</dbReference>
<name>A0ABX6N6A3_9BURK</name>
<evidence type="ECO:0000313" key="2">
    <source>
        <dbReference type="EMBL" id="QJR29733.1"/>
    </source>
</evidence>
<dbReference type="Gene3D" id="3.40.50.720">
    <property type="entry name" value="NAD(P)-binding Rossmann-like Domain"/>
    <property type="match status" value="1"/>
</dbReference>
<protein>
    <submittedName>
        <fullName evidence="2">Saccharopine dehydrogenase</fullName>
    </submittedName>
</protein>
<dbReference type="InterPro" id="IPR051276">
    <property type="entry name" value="Saccharopine_DH-like_oxidrdct"/>
</dbReference>
<dbReference type="EMBL" id="CP053084">
    <property type="protein sequence ID" value="QJR29733.1"/>
    <property type="molecule type" value="Genomic_DNA"/>
</dbReference>